<protein>
    <submittedName>
        <fullName evidence="2">Uncharacterized protein</fullName>
    </submittedName>
</protein>
<dbReference type="EMBL" id="SRLO01000004">
    <property type="protein sequence ID" value="TNN88780.1"/>
    <property type="molecule type" value="Genomic_DNA"/>
</dbReference>
<dbReference type="Proteomes" id="UP000314294">
    <property type="component" value="Unassembled WGS sequence"/>
</dbReference>
<feature type="region of interest" description="Disordered" evidence="1">
    <location>
        <begin position="19"/>
        <end position="100"/>
    </location>
</feature>
<organism evidence="2 3">
    <name type="scientific">Liparis tanakae</name>
    <name type="common">Tanaka's snailfish</name>
    <dbReference type="NCBI Taxonomy" id="230148"/>
    <lineage>
        <taxon>Eukaryota</taxon>
        <taxon>Metazoa</taxon>
        <taxon>Chordata</taxon>
        <taxon>Craniata</taxon>
        <taxon>Vertebrata</taxon>
        <taxon>Euteleostomi</taxon>
        <taxon>Actinopterygii</taxon>
        <taxon>Neopterygii</taxon>
        <taxon>Teleostei</taxon>
        <taxon>Neoteleostei</taxon>
        <taxon>Acanthomorphata</taxon>
        <taxon>Eupercaria</taxon>
        <taxon>Perciformes</taxon>
        <taxon>Cottioidei</taxon>
        <taxon>Cottales</taxon>
        <taxon>Liparidae</taxon>
        <taxon>Liparis</taxon>
    </lineage>
</organism>
<evidence type="ECO:0000313" key="2">
    <source>
        <dbReference type="EMBL" id="TNN88780.1"/>
    </source>
</evidence>
<reference evidence="2 3" key="1">
    <citation type="submission" date="2019-03" db="EMBL/GenBank/DDBJ databases">
        <title>First draft genome of Liparis tanakae, snailfish: a comprehensive survey of snailfish specific genes.</title>
        <authorList>
            <person name="Kim W."/>
            <person name="Song I."/>
            <person name="Jeong J.-H."/>
            <person name="Kim D."/>
            <person name="Kim S."/>
            <person name="Ryu S."/>
            <person name="Song J.Y."/>
            <person name="Lee S.K."/>
        </authorList>
    </citation>
    <scope>NUCLEOTIDE SEQUENCE [LARGE SCALE GENOMIC DNA]</scope>
    <source>
        <tissue evidence="2">Muscle</tissue>
    </source>
</reference>
<evidence type="ECO:0000313" key="3">
    <source>
        <dbReference type="Proteomes" id="UP000314294"/>
    </source>
</evidence>
<comment type="caution">
    <text evidence="2">The sequence shown here is derived from an EMBL/GenBank/DDBJ whole genome shotgun (WGS) entry which is preliminary data.</text>
</comment>
<accession>A0A4Z2JF23</accession>
<sequence>MAAAPPALAEWNEGLVLDPTNGLHLVGPSPLDPRHSIGPAALHTQQLSGPAERGTSTPPYSIRSGREKKRSSQPGEGTGLGHDSSLLPIRGLQDTPTDDDDIRASVVEDFLWGGVLLAQPIALASDPWELICAMSKQPRPRGFPTALRPFTTPGPGTAWALTMWDQEEIWYNPPGGRG</sequence>
<dbReference type="AlphaFoldDB" id="A0A4Z2JF23"/>
<gene>
    <name evidence="2" type="ORF">EYF80_001112</name>
</gene>
<evidence type="ECO:0000256" key="1">
    <source>
        <dbReference type="SAM" id="MobiDB-lite"/>
    </source>
</evidence>
<feature type="compositionally biased region" description="Polar residues" evidence="1">
    <location>
        <begin position="43"/>
        <end position="59"/>
    </location>
</feature>
<name>A0A4Z2JF23_9TELE</name>
<proteinExistence type="predicted"/>
<keyword evidence="3" id="KW-1185">Reference proteome</keyword>